<keyword evidence="3" id="KW-1185">Reference proteome</keyword>
<dbReference type="InterPro" id="IPR012312">
    <property type="entry name" value="Hemerythrin-like"/>
</dbReference>
<evidence type="ECO:0000259" key="1">
    <source>
        <dbReference type="Pfam" id="PF01814"/>
    </source>
</evidence>
<comment type="caution">
    <text evidence="2">The sequence shown here is derived from an EMBL/GenBank/DDBJ whole genome shotgun (WGS) entry which is preliminary data.</text>
</comment>
<dbReference type="AlphaFoldDB" id="A0A7X0HUX7"/>
<name>A0A7X0HUX7_9BACI</name>
<sequence>MSGPSLKKQDAHSSIHEAALNEAIELREILKKCLENKESEKATQVAQIIIEHWESRTLKHAESEEDGLYKELVQEDPNVTKLVNQLTRDHDLMRRIVGEMNELLIKNEMNERMLSLLDALIVIDSIHNEDEMNKLLIRIKQ</sequence>
<dbReference type="Proteomes" id="UP000531594">
    <property type="component" value="Unassembled WGS sequence"/>
</dbReference>
<accession>A0A7X0HUX7</accession>
<dbReference type="RefSeq" id="WP_184527333.1">
    <property type="nucleotide sequence ID" value="NZ_JACHGK010000011.1"/>
</dbReference>
<dbReference type="Gene3D" id="1.20.120.520">
    <property type="entry name" value="nmb1532 protein domain like"/>
    <property type="match status" value="1"/>
</dbReference>
<gene>
    <name evidence="2" type="ORF">HNR53_003031</name>
</gene>
<protein>
    <recommendedName>
        <fullName evidence="1">Hemerythrin-like domain-containing protein</fullName>
    </recommendedName>
</protein>
<evidence type="ECO:0000313" key="2">
    <source>
        <dbReference type="EMBL" id="MBB6446372.1"/>
    </source>
</evidence>
<evidence type="ECO:0000313" key="3">
    <source>
        <dbReference type="Proteomes" id="UP000531594"/>
    </source>
</evidence>
<proteinExistence type="predicted"/>
<dbReference type="EMBL" id="JACHGK010000011">
    <property type="protein sequence ID" value="MBB6446372.1"/>
    <property type="molecule type" value="Genomic_DNA"/>
</dbReference>
<feature type="domain" description="Hemerythrin-like" evidence="1">
    <location>
        <begin position="26"/>
        <end position="135"/>
    </location>
</feature>
<organism evidence="2 3">
    <name type="scientific">Bacillus benzoevorans</name>
    <dbReference type="NCBI Taxonomy" id="1456"/>
    <lineage>
        <taxon>Bacteria</taxon>
        <taxon>Bacillati</taxon>
        <taxon>Bacillota</taxon>
        <taxon>Bacilli</taxon>
        <taxon>Bacillales</taxon>
        <taxon>Bacillaceae</taxon>
        <taxon>Bacillus</taxon>
    </lineage>
</organism>
<reference evidence="2 3" key="1">
    <citation type="submission" date="2020-08" db="EMBL/GenBank/DDBJ databases">
        <title>Genomic Encyclopedia of Type Strains, Phase IV (KMG-IV): sequencing the most valuable type-strain genomes for metagenomic binning, comparative biology and taxonomic classification.</title>
        <authorList>
            <person name="Goeker M."/>
        </authorList>
    </citation>
    <scope>NUCLEOTIDE SEQUENCE [LARGE SCALE GENOMIC DNA]</scope>
    <source>
        <strain evidence="2 3">DSM 5391</strain>
    </source>
</reference>
<dbReference type="Pfam" id="PF01814">
    <property type="entry name" value="Hemerythrin"/>
    <property type="match status" value="1"/>
</dbReference>